<dbReference type="EMBL" id="JASGOQ010000001">
    <property type="protein sequence ID" value="MDV5389819.1"/>
    <property type="molecule type" value="Genomic_DNA"/>
</dbReference>
<dbReference type="RefSeq" id="WP_317519608.1">
    <property type="nucleotide sequence ID" value="NZ_JASGOQ010000001.1"/>
</dbReference>
<reference evidence="2" key="1">
    <citation type="submission" date="2023-05" db="EMBL/GenBank/DDBJ databases">
        <title>Colonisation of extended spectrum b-lactamase- and carbapenemase-producing bacteria on hospital surfaces from low- and middle-income countries.</title>
        <authorList>
            <person name="Nieto-Rosado M."/>
            <person name="Sands K."/>
            <person name="Iregbu K."/>
            <person name="Zahra R."/>
            <person name="Mazarati J.B."/>
            <person name="Mehtar S."/>
            <person name="Barnards-Group B."/>
            <person name="Walsh T.R."/>
        </authorList>
    </citation>
    <scope>NUCLEOTIDE SEQUENCE</scope>
    <source>
        <strain evidence="2">PP-E493</strain>
    </source>
</reference>
<proteinExistence type="predicted"/>
<dbReference type="InterPro" id="IPR052344">
    <property type="entry name" value="Transposase-related"/>
</dbReference>
<organism evidence="2 3">
    <name type="scientific">Shewanella xiamenensis</name>
    <dbReference type="NCBI Taxonomy" id="332186"/>
    <lineage>
        <taxon>Bacteria</taxon>
        <taxon>Pseudomonadati</taxon>
        <taxon>Pseudomonadota</taxon>
        <taxon>Gammaproteobacteria</taxon>
        <taxon>Alteromonadales</taxon>
        <taxon>Shewanellaceae</taxon>
        <taxon>Shewanella</taxon>
    </lineage>
</organism>
<evidence type="ECO:0000313" key="2">
    <source>
        <dbReference type="EMBL" id="MDV5389819.1"/>
    </source>
</evidence>
<dbReference type="Proteomes" id="UP001187859">
    <property type="component" value="Unassembled WGS sequence"/>
</dbReference>
<dbReference type="PANTHER" id="PTHR33678:SF2">
    <property type="match status" value="1"/>
</dbReference>
<dbReference type="PANTHER" id="PTHR33678">
    <property type="entry name" value="BLL1576 PROTEIN"/>
    <property type="match status" value="1"/>
</dbReference>
<sequence>MLCSDGCVLYIKSVIYDVNNNNATPNKEYITIDDISRKIDFGYAKYIRNGYVNGEIKEVMSYAYFDYLKDRFFVRDRDYNKKKIRNEIIPDDVNFYALVDETKYTRKSRCPYCNSNHVTETGRDLNKTILDLKIENGIVQRWVTKYNTKKYICKDCHFSFIPKSYPASRNRIGNTMKIWMVYQYIYNRMSLSQINKNLRDFYEVYLSSATIFTFKQHVADMFRERVLKDLNELTKGNVLYVDETPFKLVSGTYYCWIFTDGFRCVSVMRKDRKSDFLSELLKGFKGVLVTDFFSRYDSLNCKKQKCLIHFMRDINNDLLKNPFDDDLTKICYVISKTLRNIIDIAEDYGYKKKYLSVKKKEVKNTINTIIKINAKSEVAKKYKSRFIRYQHEFFEFINHNDVLWHNTYAEHSIKLIAKHRNKNIKSFKCNHLADYAVLMSIYQSCHFQGINFLKYMLNHGKHNNKTHSKYDDIAKLLLEITENKE</sequence>
<dbReference type="AlphaFoldDB" id="A0AAE4PXN0"/>
<comment type="caution">
    <text evidence="2">The sequence shown here is derived from an EMBL/GenBank/DDBJ whole genome shotgun (WGS) entry which is preliminary data.</text>
</comment>
<dbReference type="InterPro" id="IPR004291">
    <property type="entry name" value="Transposase_IS66_central"/>
</dbReference>
<name>A0AAE4PXN0_9GAMM</name>
<accession>A0AAE4PXN0</accession>
<protein>
    <submittedName>
        <fullName evidence="2">Transposase</fullName>
    </submittedName>
</protein>
<feature type="domain" description="Transposase IS66 central" evidence="1">
    <location>
        <begin position="176"/>
        <end position="421"/>
    </location>
</feature>
<evidence type="ECO:0000259" key="1">
    <source>
        <dbReference type="Pfam" id="PF03050"/>
    </source>
</evidence>
<evidence type="ECO:0000313" key="3">
    <source>
        <dbReference type="Proteomes" id="UP001187859"/>
    </source>
</evidence>
<dbReference type="Pfam" id="PF03050">
    <property type="entry name" value="DDE_Tnp_IS66"/>
    <property type="match status" value="1"/>
</dbReference>
<gene>
    <name evidence="2" type="ORF">QM089_06000</name>
</gene>